<sequence length="252" mass="27858">MEHHLDPALPRRRQHLEQMRPEGHVAPPAVKARVLALGGIVDHRHRLHPHHLVEPVTVEGLKQRRLERQHAAAVGRGPLGEEQQMVAGADALLEQRLLRLRLARVAADEDGAGRAREHADARPARHLGLRDEIDLLAGIEREDVEPGHMVRHHGADLGHRRAPDTVADAHQREDGAADGTGDVRRPGPRSAVQRPLDQPRQQQQRQPAIDHRGHRPAPAQHAQLAGKAQRRDIGFGLAMPGRAHGFASARRV</sequence>
<organism evidence="2">
    <name type="scientific">bioreactor metagenome</name>
    <dbReference type="NCBI Taxonomy" id="1076179"/>
    <lineage>
        <taxon>unclassified sequences</taxon>
        <taxon>metagenomes</taxon>
        <taxon>ecological metagenomes</taxon>
    </lineage>
</organism>
<feature type="region of interest" description="Disordered" evidence="1">
    <location>
        <begin position="173"/>
        <end position="228"/>
    </location>
</feature>
<accession>A0A644VQ07</accession>
<evidence type="ECO:0000313" key="2">
    <source>
        <dbReference type="EMBL" id="MPL92612.1"/>
    </source>
</evidence>
<reference evidence="2" key="1">
    <citation type="submission" date="2019-08" db="EMBL/GenBank/DDBJ databases">
        <authorList>
            <person name="Kucharzyk K."/>
            <person name="Murdoch R.W."/>
            <person name="Higgins S."/>
            <person name="Loffler F."/>
        </authorList>
    </citation>
    <scope>NUCLEOTIDE SEQUENCE</scope>
</reference>
<feature type="compositionally biased region" description="Low complexity" evidence="1">
    <location>
        <begin position="193"/>
        <end position="207"/>
    </location>
</feature>
<comment type="caution">
    <text evidence="2">The sequence shown here is derived from an EMBL/GenBank/DDBJ whole genome shotgun (WGS) entry which is preliminary data.</text>
</comment>
<feature type="compositionally biased region" description="Basic and acidic residues" evidence="1">
    <location>
        <begin position="173"/>
        <end position="185"/>
    </location>
</feature>
<name>A0A644VQ07_9ZZZZ</name>
<evidence type="ECO:0000256" key="1">
    <source>
        <dbReference type="SAM" id="MobiDB-lite"/>
    </source>
</evidence>
<dbReference type="AlphaFoldDB" id="A0A644VQ07"/>
<dbReference type="EMBL" id="VSSQ01000364">
    <property type="protein sequence ID" value="MPL92612.1"/>
    <property type="molecule type" value="Genomic_DNA"/>
</dbReference>
<gene>
    <name evidence="2" type="ORF">SDC9_38723</name>
</gene>
<proteinExistence type="predicted"/>
<protein>
    <submittedName>
        <fullName evidence="2">Uncharacterized protein</fullName>
    </submittedName>
</protein>